<dbReference type="EMBL" id="PIPX01000001">
    <property type="protein sequence ID" value="RUO55740.1"/>
    <property type="molecule type" value="Genomic_DNA"/>
</dbReference>
<gene>
    <name evidence="1" type="ORF">CWI70_02855</name>
</gene>
<accession>A0A432Y455</accession>
<reference evidence="2" key="1">
    <citation type="journal article" date="2018" name="Front. Microbiol.">
        <title>Genome-Based Analysis Reveals the Taxonomy and Diversity of the Family Idiomarinaceae.</title>
        <authorList>
            <person name="Liu Y."/>
            <person name="Lai Q."/>
            <person name="Shao Z."/>
        </authorList>
    </citation>
    <scope>NUCLEOTIDE SEQUENCE [LARGE SCALE GENOMIC DNA]</scope>
    <source>
        <strain evidence="2">PO-M2</strain>
    </source>
</reference>
<dbReference type="AlphaFoldDB" id="A0A432Y455"/>
<name>A0A432Y455_9GAMM</name>
<comment type="caution">
    <text evidence="1">The sequence shown here is derived from an EMBL/GenBank/DDBJ whole genome shotgun (WGS) entry which is preliminary data.</text>
</comment>
<dbReference type="OrthoDB" id="3078260at2"/>
<sequence>MADQQQPELTEEEASAWVREQFQAANKYLAENGIITDRVLTKESRYLVPYVAVWKFTTQDRKELWLVNGDVPTDVVGAKAAKDAREALRHIAMQWQLKAQAIIDDPKAQQDAEQIKYAQYLVSRAEGIHDAVQTEKLWQ</sequence>
<evidence type="ECO:0000313" key="1">
    <source>
        <dbReference type="EMBL" id="RUO55740.1"/>
    </source>
</evidence>
<proteinExistence type="predicted"/>
<dbReference type="Pfam" id="PF16108">
    <property type="entry name" value="DUF4826"/>
    <property type="match status" value="1"/>
</dbReference>
<dbReference type="RefSeq" id="WP_126770387.1">
    <property type="nucleotide sequence ID" value="NZ_JANQBU010000001.1"/>
</dbReference>
<protein>
    <submittedName>
        <fullName evidence="1">DUF4826 domain-containing protein</fullName>
    </submittedName>
</protein>
<organism evidence="1 2">
    <name type="scientific">Pseudidiomarina homiensis</name>
    <dbReference type="NCBI Taxonomy" id="364198"/>
    <lineage>
        <taxon>Bacteria</taxon>
        <taxon>Pseudomonadati</taxon>
        <taxon>Pseudomonadota</taxon>
        <taxon>Gammaproteobacteria</taxon>
        <taxon>Alteromonadales</taxon>
        <taxon>Idiomarinaceae</taxon>
        <taxon>Pseudidiomarina</taxon>
    </lineage>
</organism>
<evidence type="ECO:0000313" key="2">
    <source>
        <dbReference type="Proteomes" id="UP000287649"/>
    </source>
</evidence>
<keyword evidence="2" id="KW-1185">Reference proteome</keyword>
<dbReference type="Proteomes" id="UP000287649">
    <property type="component" value="Unassembled WGS sequence"/>
</dbReference>
<dbReference type="InterPro" id="IPR032251">
    <property type="entry name" value="DUF4826"/>
</dbReference>